<feature type="transmembrane region" description="Helical" evidence="4">
    <location>
        <begin position="215"/>
        <end position="240"/>
    </location>
</feature>
<feature type="transmembrane region" description="Helical" evidence="4">
    <location>
        <begin position="282"/>
        <end position="301"/>
    </location>
</feature>
<protein>
    <submittedName>
        <fullName evidence="6">MFS transporter</fullName>
    </submittedName>
</protein>
<evidence type="ECO:0000259" key="5">
    <source>
        <dbReference type="PROSITE" id="PS50850"/>
    </source>
</evidence>
<evidence type="ECO:0000256" key="2">
    <source>
        <dbReference type="ARBA" id="ARBA00022989"/>
    </source>
</evidence>
<proteinExistence type="predicted"/>
<name>A0A227KEG4_9BURK</name>
<dbReference type="InterPro" id="IPR020846">
    <property type="entry name" value="MFS_dom"/>
</dbReference>
<feature type="transmembrane region" description="Helical" evidence="4">
    <location>
        <begin position="162"/>
        <end position="183"/>
    </location>
</feature>
<feature type="transmembrane region" description="Helical" evidence="4">
    <location>
        <begin position="307"/>
        <end position="329"/>
    </location>
</feature>
<feature type="transmembrane region" description="Helical" evidence="4">
    <location>
        <begin position="375"/>
        <end position="393"/>
    </location>
</feature>
<dbReference type="SUPFAM" id="SSF103473">
    <property type="entry name" value="MFS general substrate transporter"/>
    <property type="match status" value="1"/>
</dbReference>
<evidence type="ECO:0000256" key="4">
    <source>
        <dbReference type="SAM" id="Phobius"/>
    </source>
</evidence>
<dbReference type="RefSeq" id="WP_066593971.1">
    <property type="nucleotide sequence ID" value="NZ_CAJTBZ010000013.1"/>
</dbReference>
<dbReference type="GeneID" id="78361982"/>
<dbReference type="Gene3D" id="1.20.1250.20">
    <property type="entry name" value="MFS general substrate transporter like domains"/>
    <property type="match status" value="2"/>
</dbReference>
<dbReference type="GO" id="GO:0022857">
    <property type="term" value="F:transmembrane transporter activity"/>
    <property type="evidence" value="ECO:0007669"/>
    <property type="project" value="InterPro"/>
</dbReference>
<sequence>MLGLTRLGIQAFLAAMGIQLVSSLMGTAVASIAPEIAKSLNANSTFAGLYIGFLYVGACISSLTGGNFIRRYGPAHICMIALAVAIISLLLCMVPWEVCVIFSAFVLGLAKGPLMPAINTMLSRQLEKGQYNTVFSIKQCAGPVGMALSGLVIPFLTVRYGWRVGLSFVAALCAVTVIWSIAIRKSQDANYQFKDEPITLSHLADSMKLVLKTPLLLRLSVLSIIYKGLQMSVLAYMVVFLSDMKFSLVFGGIALAVSNFGAIVGRLFWGQAANKLHSSRKALAYCGILMGALTILLSFVTSGWAEWLVLAISFILGINSLGWSGVFFAQVAKAAPEGKVAEATGGVDFFSFVGAIFVPMAFGFLGHHLGEFQTGFWIVSAVTIVAALYQLFVPDIDPSTQTKKA</sequence>
<dbReference type="InterPro" id="IPR036259">
    <property type="entry name" value="MFS_trans_sf"/>
</dbReference>
<keyword evidence="2 4" id="KW-1133">Transmembrane helix</keyword>
<feature type="transmembrane region" description="Helical" evidence="4">
    <location>
        <begin position="46"/>
        <end position="65"/>
    </location>
</feature>
<dbReference type="InterPro" id="IPR011701">
    <property type="entry name" value="MFS"/>
</dbReference>
<dbReference type="AlphaFoldDB" id="A0A227KEG4"/>
<organism evidence="6 7">
    <name type="scientific">Turicimonas muris</name>
    <dbReference type="NCBI Taxonomy" id="1796652"/>
    <lineage>
        <taxon>Bacteria</taxon>
        <taxon>Pseudomonadati</taxon>
        <taxon>Pseudomonadota</taxon>
        <taxon>Betaproteobacteria</taxon>
        <taxon>Burkholderiales</taxon>
        <taxon>Sutterellaceae</taxon>
        <taxon>Turicimonas</taxon>
    </lineage>
</organism>
<keyword evidence="1 4" id="KW-0812">Transmembrane</keyword>
<feature type="transmembrane region" description="Helical" evidence="4">
    <location>
        <begin position="349"/>
        <end position="369"/>
    </location>
</feature>
<feature type="transmembrane region" description="Helical" evidence="4">
    <location>
        <begin position="102"/>
        <end position="122"/>
    </location>
</feature>
<keyword evidence="7" id="KW-1185">Reference proteome</keyword>
<keyword evidence="3 4" id="KW-0472">Membrane</keyword>
<dbReference type="Proteomes" id="UP000214610">
    <property type="component" value="Unassembled WGS sequence"/>
</dbReference>
<gene>
    <name evidence="6" type="ORF">ADH67_09740</name>
</gene>
<dbReference type="PANTHER" id="PTHR23527:SF1">
    <property type="entry name" value="BLL3282 PROTEIN"/>
    <property type="match status" value="1"/>
</dbReference>
<evidence type="ECO:0000313" key="6">
    <source>
        <dbReference type="EMBL" id="OXE45995.1"/>
    </source>
</evidence>
<comment type="caution">
    <text evidence="6">The sequence shown here is derived from an EMBL/GenBank/DDBJ whole genome shotgun (WGS) entry which is preliminary data.</text>
</comment>
<evidence type="ECO:0000256" key="1">
    <source>
        <dbReference type="ARBA" id="ARBA00022692"/>
    </source>
</evidence>
<feature type="domain" description="Major facilitator superfamily (MFS) profile" evidence="5">
    <location>
        <begin position="3"/>
        <end position="398"/>
    </location>
</feature>
<accession>A0A227KEG4</accession>
<evidence type="ECO:0000313" key="7">
    <source>
        <dbReference type="Proteomes" id="UP000214610"/>
    </source>
</evidence>
<feature type="transmembrane region" description="Helical" evidence="4">
    <location>
        <begin position="134"/>
        <end position="156"/>
    </location>
</feature>
<dbReference type="InterPro" id="IPR052952">
    <property type="entry name" value="MFS-Transporter"/>
</dbReference>
<reference evidence="7" key="1">
    <citation type="submission" date="2017-05" db="EMBL/GenBank/DDBJ databases">
        <title>Improved OligoMM genomes.</title>
        <authorList>
            <person name="Garzetti D."/>
        </authorList>
    </citation>
    <scope>NUCLEOTIDE SEQUENCE [LARGE SCALE GENOMIC DNA]</scope>
    <source>
        <strain evidence="7">YL45</strain>
    </source>
</reference>
<dbReference type="PROSITE" id="PS50850">
    <property type="entry name" value="MFS"/>
    <property type="match status" value="1"/>
</dbReference>
<dbReference type="PANTHER" id="PTHR23527">
    <property type="entry name" value="BLL3282 PROTEIN"/>
    <property type="match status" value="1"/>
</dbReference>
<dbReference type="Pfam" id="PF07690">
    <property type="entry name" value="MFS_1"/>
    <property type="match status" value="1"/>
</dbReference>
<dbReference type="EMBL" id="NHMP01000006">
    <property type="protein sequence ID" value="OXE45995.1"/>
    <property type="molecule type" value="Genomic_DNA"/>
</dbReference>
<evidence type="ECO:0000256" key="3">
    <source>
        <dbReference type="ARBA" id="ARBA00023136"/>
    </source>
</evidence>
<feature type="transmembrane region" description="Helical" evidence="4">
    <location>
        <begin position="246"/>
        <end position="270"/>
    </location>
</feature>
<feature type="transmembrane region" description="Helical" evidence="4">
    <location>
        <begin position="77"/>
        <end position="96"/>
    </location>
</feature>